<evidence type="ECO:0000313" key="3">
    <source>
        <dbReference type="Proteomes" id="UP000277204"/>
    </source>
</evidence>
<reference evidence="2 3" key="1">
    <citation type="submission" date="2018-11" db="EMBL/GenBank/DDBJ databases">
        <authorList>
            <consortium name="Pathogen Informatics"/>
        </authorList>
    </citation>
    <scope>NUCLEOTIDE SEQUENCE [LARGE SCALE GENOMIC DNA]</scope>
    <source>
        <strain evidence="2 3">Zambia</strain>
    </source>
</reference>
<gene>
    <name evidence="2" type="ORF">SMRZ_LOCUS2332</name>
</gene>
<organism evidence="2 3">
    <name type="scientific">Schistosoma margrebowiei</name>
    <dbReference type="NCBI Taxonomy" id="48269"/>
    <lineage>
        <taxon>Eukaryota</taxon>
        <taxon>Metazoa</taxon>
        <taxon>Spiralia</taxon>
        <taxon>Lophotrochozoa</taxon>
        <taxon>Platyhelminthes</taxon>
        <taxon>Trematoda</taxon>
        <taxon>Digenea</taxon>
        <taxon>Strigeidida</taxon>
        <taxon>Schistosomatoidea</taxon>
        <taxon>Schistosomatidae</taxon>
        <taxon>Schistosoma</taxon>
    </lineage>
</organism>
<name>A0A183LEV7_9TREM</name>
<keyword evidence="3" id="KW-1185">Reference proteome</keyword>
<dbReference type="AlphaFoldDB" id="A0A183LEV7"/>
<accession>A0A183LEV7</accession>
<feature type="region of interest" description="Disordered" evidence="1">
    <location>
        <begin position="52"/>
        <end position="73"/>
    </location>
</feature>
<protein>
    <submittedName>
        <fullName evidence="2">Uncharacterized protein</fullName>
    </submittedName>
</protein>
<feature type="compositionally biased region" description="Polar residues" evidence="1">
    <location>
        <begin position="52"/>
        <end position="66"/>
    </location>
</feature>
<dbReference type="Proteomes" id="UP000277204">
    <property type="component" value="Unassembled WGS sequence"/>
</dbReference>
<proteinExistence type="predicted"/>
<evidence type="ECO:0000313" key="2">
    <source>
        <dbReference type="EMBL" id="VDO54607.1"/>
    </source>
</evidence>
<feature type="region of interest" description="Disordered" evidence="1">
    <location>
        <begin position="135"/>
        <end position="155"/>
    </location>
</feature>
<evidence type="ECO:0000256" key="1">
    <source>
        <dbReference type="SAM" id="MobiDB-lite"/>
    </source>
</evidence>
<dbReference type="EMBL" id="UZAI01000586">
    <property type="protein sequence ID" value="VDO54607.1"/>
    <property type="molecule type" value="Genomic_DNA"/>
</dbReference>
<sequence length="155" mass="17799">MGRNLKGIKEAITYACHVVLGNKKHHHKKWITVDSLRTIGERRNKMAVISSSRTRAETAKSQAEYTKSNKHVKKSIRTNKRKFVEYLSMTAEKAAREGDTRQLYDATKKFAGNYGKLERPVKNKEVKVITNTEEQQNRFLPEGTGDPLLLDRKAR</sequence>